<keyword evidence="13" id="KW-1185">Reference proteome</keyword>
<dbReference type="GO" id="GO:0007020">
    <property type="term" value="P:microtubule nucleation"/>
    <property type="evidence" value="ECO:0007669"/>
    <property type="project" value="InterPro"/>
</dbReference>
<keyword evidence="6" id="KW-0677">Repeat</keyword>
<dbReference type="GO" id="GO:0000278">
    <property type="term" value="P:mitotic cell cycle"/>
    <property type="evidence" value="ECO:0007669"/>
    <property type="project" value="TreeGrafter"/>
</dbReference>
<evidence type="ECO:0000259" key="11">
    <source>
        <dbReference type="SMART" id="SM00237"/>
    </source>
</evidence>
<dbReference type="InterPro" id="IPR003644">
    <property type="entry name" value="Calx_beta"/>
</dbReference>
<evidence type="ECO:0000256" key="7">
    <source>
        <dbReference type="ARBA" id="ARBA00022837"/>
    </source>
</evidence>
<feature type="region of interest" description="Disordered" evidence="10">
    <location>
        <begin position="207"/>
        <end position="231"/>
    </location>
</feature>
<dbReference type="GO" id="GO:0000930">
    <property type="term" value="C:gamma-tubulin complex"/>
    <property type="evidence" value="ECO:0007669"/>
    <property type="project" value="TreeGrafter"/>
</dbReference>
<comment type="similarity">
    <text evidence="2">Belongs to the TUBGCP family.</text>
</comment>
<keyword evidence="4" id="KW-0493">Microtubule</keyword>
<proteinExistence type="inferred from homology"/>
<dbReference type="GO" id="GO:0043015">
    <property type="term" value="F:gamma-tubulin binding"/>
    <property type="evidence" value="ECO:0007669"/>
    <property type="project" value="InterPro"/>
</dbReference>
<evidence type="ECO:0000256" key="3">
    <source>
        <dbReference type="ARBA" id="ARBA00022490"/>
    </source>
</evidence>
<evidence type="ECO:0000313" key="13">
    <source>
        <dbReference type="Proteomes" id="UP001146120"/>
    </source>
</evidence>
<dbReference type="SMART" id="SM00191">
    <property type="entry name" value="Int_alpha"/>
    <property type="match status" value="6"/>
</dbReference>
<feature type="compositionally biased region" description="Low complexity" evidence="10">
    <location>
        <begin position="30"/>
        <end position="61"/>
    </location>
</feature>
<dbReference type="Pfam" id="PF04130">
    <property type="entry name" value="GCP_C_terminal"/>
    <property type="match status" value="1"/>
</dbReference>
<dbReference type="Pfam" id="PF03160">
    <property type="entry name" value="Calx-beta"/>
    <property type="match status" value="3"/>
</dbReference>
<dbReference type="GO" id="GO:0031122">
    <property type="term" value="P:cytoplasmic microtubule organization"/>
    <property type="evidence" value="ECO:0007669"/>
    <property type="project" value="TreeGrafter"/>
</dbReference>
<evidence type="ECO:0000256" key="1">
    <source>
        <dbReference type="ARBA" id="ARBA00004245"/>
    </source>
</evidence>
<dbReference type="SMART" id="SM00237">
    <property type="entry name" value="Calx_beta"/>
    <property type="match status" value="1"/>
</dbReference>
<evidence type="ECO:0000313" key="12">
    <source>
        <dbReference type="EMBL" id="DAZ94676.1"/>
    </source>
</evidence>
<dbReference type="InterPro" id="IPR038081">
    <property type="entry name" value="CalX-like_sf"/>
</dbReference>
<dbReference type="GO" id="GO:0005874">
    <property type="term" value="C:microtubule"/>
    <property type="evidence" value="ECO:0007669"/>
    <property type="project" value="UniProtKB-KW"/>
</dbReference>
<protein>
    <recommendedName>
        <fullName evidence="11">Calx-beta domain-containing protein</fullName>
    </recommendedName>
</protein>
<feature type="region of interest" description="Disordered" evidence="10">
    <location>
        <begin position="30"/>
        <end position="88"/>
    </location>
</feature>
<dbReference type="PANTHER" id="PTHR19302">
    <property type="entry name" value="GAMMA TUBULIN COMPLEX PROTEIN"/>
    <property type="match status" value="1"/>
</dbReference>
<dbReference type="InterPro" id="IPR041470">
    <property type="entry name" value="GCP_N"/>
</dbReference>
<feature type="compositionally biased region" description="Polar residues" evidence="10">
    <location>
        <begin position="72"/>
        <end position="83"/>
    </location>
</feature>
<dbReference type="Pfam" id="PF17681">
    <property type="entry name" value="GCP_N_terminal"/>
    <property type="match status" value="1"/>
</dbReference>
<keyword evidence="9" id="KW-0206">Cytoskeleton</keyword>
<name>A0AAV2YL97_9STRA</name>
<keyword evidence="8" id="KW-0325">Glycoprotein</keyword>
<dbReference type="InterPro" id="IPR007259">
    <property type="entry name" value="GCP"/>
</dbReference>
<evidence type="ECO:0000256" key="8">
    <source>
        <dbReference type="ARBA" id="ARBA00023180"/>
    </source>
</evidence>
<dbReference type="InterPro" id="IPR013517">
    <property type="entry name" value="FG-GAP"/>
</dbReference>
<evidence type="ECO:0000256" key="6">
    <source>
        <dbReference type="ARBA" id="ARBA00022737"/>
    </source>
</evidence>
<dbReference type="GO" id="GO:0016020">
    <property type="term" value="C:membrane"/>
    <property type="evidence" value="ECO:0007669"/>
    <property type="project" value="InterPro"/>
</dbReference>
<keyword evidence="5" id="KW-0732">Signal</keyword>
<dbReference type="InterPro" id="IPR042241">
    <property type="entry name" value="GCP_C_sf"/>
</dbReference>
<dbReference type="GO" id="GO:0051011">
    <property type="term" value="F:microtubule minus-end binding"/>
    <property type="evidence" value="ECO:0007669"/>
    <property type="project" value="TreeGrafter"/>
</dbReference>
<comment type="caution">
    <text evidence="12">The sequence shown here is derived from an EMBL/GenBank/DDBJ whole genome shotgun (WGS) entry which is preliminary data.</text>
</comment>
<dbReference type="GO" id="GO:0051225">
    <property type="term" value="P:spindle assembly"/>
    <property type="evidence" value="ECO:0007669"/>
    <property type="project" value="TreeGrafter"/>
</dbReference>
<comment type="subcellular location">
    <subcellularLocation>
        <location evidence="1">Cytoplasm</location>
        <location evidence="1">Cytoskeleton</location>
    </subcellularLocation>
</comment>
<keyword evidence="3" id="KW-0963">Cytoplasm</keyword>
<dbReference type="SUPFAM" id="SSF141072">
    <property type="entry name" value="CalX-like"/>
    <property type="match status" value="2"/>
</dbReference>
<accession>A0AAV2YL97</accession>
<organism evidence="12 13">
    <name type="scientific">Lagenidium giganteum</name>
    <dbReference type="NCBI Taxonomy" id="4803"/>
    <lineage>
        <taxon>Eukaryota</taxon>
        <taxon>Sar</taxon>
        <taxon>Stramenopiles</taxon>
        <taxon>Oomycota</taxon>
        <taxon>Peronosporomycetes</taxon>
        <taxon>Pythiales</taxon>
        <taxon>Pythiaceae</taxon>
    </lineage>
</organism>
<evidence type="ECO:0000256" key="5">
    <source>
        <dbReference type="ARBA" id="ARBA00022729"/>
    </source>
</evidence>
<evidence type="ECO:0000256" key="10">
    <source>
        <dbReference type="SAM" id="MobiDB-lite"/>
    </source>
</evidence>
<dbReference type="Gene3D" id="2.130.10.130">
    <property type="entry name" value="Integrin alpha, N-terminal"/>
    <property type="match status" value="2"/>
</dbReference>
<dbReference type="EMBL" id="DAKRPA010000238">
    <property type="protein sequence ID" value="DAZ94676.1"/>
    <property type="molecule type" value="Genomic_DNA"/>
</dbReference>
<dbReference type="InterPro" id="IPR028994">
    <property type="entry name" value="Integrin_alpha_N"/>
</dbReference>
<keyword evidence="7" id="KW-0106">Calcium</keyword>
<dbReference type="InterPro" id="IPR040457">
    <property type="entry name" value="GCP_C"/>
</dbReference>
<evidence type="ECO:0000256" key="4">
    <source>
        <dbReference type="ARBA" id="ARBA00022701"/>
    </source>
</evidence>
<dbReference type="Gene3D" id="1.20.120.1900">
    <property type="entry name" value="Gamma-tubulin complex, C-terminal domain"/>
    <property type="match status" value="1"/>
</dbReference>
<feature type="region of interest" description="Disordered" evidence="10">
    <location>
        <begin position="411"/>
        <end position="432"/>
    </location>
</feature>
<evidence type="ECO:0000256" key="2">
    <source>
        <dbReference type="ARBA" id="ARBA00010337"/>
    </source>
</evidence>
<dbReference type="GO" id="GO:0051321">
    <property type="term" value="P:meiotic cell cycle"/>
    <property type="evidence" value="ECO:0007669"/>
    <property type="project" value="TreeGrafter"/>
</dbReference>
<sequence>MRQLLAAQTASGSSLTRAASLAAGTLHGGSSSFSSFSSSSAAAAGGGRMSSNSSSARPSGGLFVDTHGGQGLTSMATAASSDPLTPRSRRALESMDSKRHDGGDSNPLSPRSCVLNMIDSVGSDLHAGNASSSAASSFIGRSMSMYETGSSRLAHSSASVTFLESGAAENRMQSGAEILYQAPIRVRLNNHRCLRISMGQLASTDFLRDHRDAGPSKKSRASDAPQITVHGTGLSGDDHQIFVLVNSNMRTDHGPVRYSDVVSLYCVAGSCKGYFLSTGQGAPKLTIAKGPVISAGEKWLLVNPSAVNDPDGDIDMPGADDVSRKLVNSSKRMKEQQKVIHTSGKVMLKAHSADLYLSVVQDPRDHNCYVKLDSENDGLQHNSLQVWELTKSNIPYDPSWNREREYLTGEVPLRPELTKRDRKGADSNLPPLSSYPPSIQEAIVLDDLLYSFIGIAGRYVRLSGSEVRSTKIFKFELNEYAMDPSILALATRCFPLGEHYLKLVRYVEQYSRYEYGQVSHAFCAALKSLIKEYTVVVAQLEHQMKSDEGLTIQKLWFYVQPSLRTMEMLSKLVDACETTSGGGSLLSEIQRIKSSLAGDLKACQVFSFLMERATVPYLKMVERWIYYGDLVDPYDEFMVRRDDKISKEELSQNPYSTYWDNRYTLREAQIPLFLARLASKILAAGKYLNVFRTCSRQVDCPFAGTISYATSESAYEELIDRAHAYASQMLLDLFLKEHDLSNRLVSLKHYFLMDQGDFFVDFMDVAEEELKMSADKLSLPRLESLLHLSLQTSTCSSDPYKDDLFCFLSPQNLIAQMEAIHERAKKQPHDSLTRSMMSSVNRPGYKVIDAFTLNYKVLWPLSLVISCGALTKYQMIFRHLFFCKHVERRLCDAWLNHQATKELSLRAALGPSFCLRQRMLHFQQNFVYYMMFEVISPRWHDFQGELASVRTVDEILEHHVHFLDMCLKECLLTDPELLRVLTKLMTVCMSFADTIERFTKPYMLDEETIKAEREAERDRRADKKAREEAEAALALHGRLAGQKKPVILKRRPSSTVDMRRARIKELSNDVERQLTKGESENPFVRRTSDLENQFDSLLAEFMKQLLRRSLLQNNSHLSNFYLADRAQAKKLIVLVQPVTSIAGEPLALQPVVALTDDSGNILTTENGGSVGATIGQAPSRFATVQPTTNSFAIVNGIAKCTGLYINLAGTGYSIVLQSIYHGVRTETATFDIQVGAPYQLAIYTDVSTAFGGSLLLPQPSVVVVDKGGNLVPSLSSGTVRVQIKQNPSNGHLLPAANTLVSIGSGIAKFQGLLIDNAGSPYTLLYTTDLVLPGGSSVETNPFTVAAGACTALVLTTTMVDAVGGKAFSVQPVVKMIDAGGNTLVQDSTSQIHVSIASNPSSGTLLPSTSLVSSVRQGVAIFRSLRIDKAGNDYTLAFRLYQPSSTVNLYVVTAIELVSPSFNVVVGRPVTLHASKVLSDGILDGQPNGVQPLLEIWDSGSNVVSSISTGVITATMISSPSIISAIVIDTTGAPTVTVVEARALPTPGYPTPYGEGMRIQIQVTFSDDVYVTGVPTLSLATTPGGAIGVAQCITATTWGTAVVFQYDIAAGDSATDLNYVDTTSLGLGNGAIIDRNSRPPDLTLPALASTSSLAGTSAVTIDTTPPFISAVTCTSPGDGSYGAGEQLAIQVKFSRMVSIYTGPYILMALTTIGAGSLTRTATYVSGNNTDTLVFQYVVQNGDAAADLDVTSDINLNGGFIKRHSTRPTTNVDVTMVTAPNNLASLQAIVIDTTVPSVDATIGVSSTSPNAVYAPGDTVTIVVPFTRPVMVTGFPRIFLETGVIKRSAGYKSGSGTTSLTFAYTVSPNDNHGLTGNANLNYRDDAAIDLNGGTIRRLLASGTVSADAVLSLSAVTAAGESLMDNAAIKIDGQPPTVQALSITSPVAGSTVTAGGQVTISISFTSLVTVNSTGGIPSLSLSVGSYDRKAYYQSGSGSLALLFLYTVSLGDSAPGGLDYTTINALKLNGGTIKRASAIPTLDADLTLPAPTLAMANPVVVIDRAAGSVTTITALTADVVAGKYGSNQVITLSLTFSDEVAVDGIPTLILNTNSLTALPYVTGSLTKELDFVYIVKDGDYSASLDVADANSFVCVAPACKLVNFNNLAVSTTLTGITLNPASIVIDTQAPVVVQVYSPTATSTINGNTFVVGDVIDIIVEMSLEVFIDPPPSIHPDKAPQLILNTITGGRAVLCTDYYQNNRKKLLFRYTVQAGDVSADLTYVNMNSLTLNNGQSTIKRFSTTPKTDAVLTLPAPQPLGQQFNQVLNVNTTRVPVVTSVTSPNADNILYRCGDVIEIVVTFSQHVVVQGTPFLWLDLGANSQQAPYARGSGTPQLSFLYTVQENDYSIDLEYIDHHSLDATQLNTAILHMSTNPTTSANTDLPYPFTQGSLAFSKNLQINGRKPTITTVSFATPDGTYGYSQQVIIDLTFSSCVLVNTGTQGTNIPVIKFQPNNTQSGGITRYAPYVSGSATNKLRFQYTIRTGDSSSDLDYADGASVVLNGARILTCVTTPNKAAVQDVDIHLNPPRGRLQGATQKTITFGKVIFTDLLVNQLGFGYRVAFTTQVGNAVLETSNSFDVLYSSGYGVRSSPYDSGDRMGYSVDVDGDTMILGGNGAKEPQSAVQIVTLLGDAPNFVDEVQLIQISALQRPAVQELTSSAAPGETLGGWFFVSLGALGTRRLNFDFDEVQLQVALEMDLGFGSQTIRVTRQPNTYCACSNGFIWTISFLYVEGPLAPLTTTSQLTGHLATVGDGRGSNAARILVDSTAISGFFTLQLGTSVTRNIRSDVADTDLGSIISQDLRLSVRSVTRSGPTPVLGYSWTVTFVASDTLYDVPQLVPTGAGLVGYKASCTVLTLRGGLGRLSGVFRLRFRNDIFPNDETDDISVTATDLQMQAALEKLVSINTVRVVRSTSMNAYGGYSWTITFIQVNTKNQYGPIIDTSGNLPPLVPETVITTAGVQRVLLKGTNARVDIQVGGYSLPPVLPGATHWGLPGERAGMAAVFTRGEHDWKQQGSTLTGTDTRMGDLFGSSVSLKGDIALMGAPAAAIFGDFEQQTLFCDADAGYFTLSYRGRVSNAIPFDGDQLALQTAIVKIMSVSFGDVDIPTPFVKVCGATQIRIVLRSPDHGDQSGQIPLLVPNGAALQKTAIAPSIVVSEFTAGTYRVDGIGAKGVQCGAAYFFKRVNGVWSQSQKIGPPPQEIFDVREFGAKVSIAGTFAVVGAPGAYAEQGRVYVYQYVAQGNSFVLFQILSADPFPATTGDRFGDAVAISTSAQATVTIAVGAPGYSNRAGAVFVYDLVNGAFQNRQFMLKVTPELQDGDEFGYSLDLDMVYKFTMVVGARKNALRNGKETGLAIVFVRRSAIDTFFNQQQVLYGSDSRTGDRFGHSVSVSKDTVIVGAHESYKGPQTIRKAVQYVTVDALAGVVQSGTFVLSVIQSSSVPGLSNSLQRVQTRAIPYNVDAATMRLYLEADLPLGKVLVSRDGPSATQGYTWYLTFAGFTGELGLLYADGSQLVGDSPTIVVDWVVRTPPVLRSNVYVFTRGIDGKWTEQASMFPREKQYFSWFGSAVAIDQRTAVVGAPNLDTYETGINAGGAFVFDLGWLALGFSSKTYSVVEGNDVDVTVQRCSRNGGFCAVDVSATPALFINYDTGEAYSDRNGSNMVPVTTEIGPYQKLSMLQGVPNSAGAFWASTVAGQEPYPQVPNGRWLVAAHVSSAVGRNQFYGSTDRRSLWIDAKFDYAGESDYAGSSGQLYFDTADVVQTFRVSTTSDFVVEDPDETVTLRLSLPGIWPSYDGNFWATLTIKDNGDGGVGARASLDIVAAGITRAQSLSQFSGAVSVYDDGNVAVVGAPLEQQTIPASTTPVACGGVYFYIRKSGYWQLEQQVFPAECADGMRFGAAVGIDGSLGSVRAIVGAPGSAAVYIYLRQTVTATWTQEIRLTESVATAATHNYGGTKAVGISGDVAVVGASGLESIFVYHRTMAGWGLAVRLYSSDRVVYRILQDFVQQTHRFGQAVAIHRRTIAVGAPYSDAGMFTPPQYHDRTLDKVYFGPGAAYIYFIQAQEQKIRLRTDDPLNAGSFMLSTTYRGIAGSTKYISFLATADDMKAAIQQLSVIRIVEVTRNGSVDQGFNWTVTFIGDILPVPVLLPQWKGYGCPDCDAFSSTYKADPANQMMVEEITPIGTWQFQQRVTAPDANAGDLFGASIDVHGEQVIVGAPGSGSLASTTWDFETGDLTGWLTTGTAFDSQPTYGDNSYSRINVYRFRTELNEGPGQRANHEGRYWVGSFEQRPGAGKTTAVISSCSFANDFLCKVSNYKLPSSNAAGTYQGDAPQGTMTSQPFTILGPSLSFRLGGGCDIMAIYVELLVDGKSVIKSTGRCRETMERVEWDLTPYANATAQIRVVDASSSDYWGHINFDDVRFSWNPSQTSTERAGVAYTFRRKAPTSLEPCVAMNRKLCNWEFQARLVASDKRALDRMGVDVAVDDTQGLAVIGAPGQKAYDANNTIMLGPDNHPIDSVGSVYVFKRANEIRDGKGVLLSPPKWYPKEVAKLQYPKKEASSMYGQALALDKNTLFVGAPGKSTSPLNFQSGQAYSYDINFAFVQFTSSIFYCVEGNSDGRVSLTVSRTGGDLTSSLTIGYATEDLNAKSIDVNKYAACMLIPVTLRKDCCDYQQLAGEITFAAGEVSKQIMIPVVDDTCKESWAEFFVVRLNIPGGEPLLGEKYVATVRIDDDDWMYDAC</sequence>
<dbReference type="GO" id="GO:0007154">
    <property type="term" value="P:cell communication"/>
    <property type="evidence" value="ECO:0007669"/>
    <property type="project" value="InterPro"/>
</dbReference>
<feature type="compositionally biased region" description="Basic and acidic residues" evidence="10">
    <location>
        <begin position="416"/>
        <end position="425"/>
    </location>
</feature>
<dbReference type="Pfam" id="PF14312">
    <property type="entry name" value="FG-GAP_2"/>
    <property type="match status" value="4"/>
</dbReference>
<gene>
    <name evidence="12" type="ORF">N0F65_002385</name>
</gene>
<dbReference type="GO" id="GO:0000922">
    <property type="term" value="C:spindle pole"/>
    <property type="evidence" value="ECO:0007669"/>
    <property type="project" value="InterPro"/>
</dbReference>
<feature type="domain" description="Calx-beta" evidence="11">
    <location>
        <begin position="4641"/>
        <end position="4762"/>
    </location>
</feature>
<dbReference type="PANTHER" id="PTHR19302:SF13">
    <property type="entry name" value="GAMMA-TUBULIN COMPLEX COMPONENT 2"/>
    <property type="match status" value="1"/>
</dbReference>
<evidence type="ECO:0000256" key="9">
    <source>
        <dbReference type="ARBA" id="ARBA00023212"/>
    </source>
</evidence>
<reference evidence="12" key="1">
    <citation type="submission" date="2022-11" db="EMBL/GenBank/DDBJ databases">
        <authorList>
            <person name="Morgan W.R."/>
            <person name="Tartar A."/>
        </authorList>
    </citation>
    <scope>NUCLEOTIDE SEQUENCE</scope>
    <source>
        <strain evidence="12">ARSEF 373</strain>
    </source>
</reference>
<dbReference type="Proteomes" id="UP001146120">
    <property type="component" value="Unassembled WGS sequence"/>
</dbReference>
<reference evidence="12" key="2">
    <citation type="journal article" date="2023" name="Microbiol Resour">
        <title>Decontamination and Annotation of the Draft Genome Sequence of the Oomycete Lagenidium giganteum ARSEF 373.</title>
        <authorList>
            <person name="Morgan W.R."/>
            <person name="Tartar A."/>
        </authorList>
    </citation>
    <scope>NUCLEOTIDE SEQUENCE</scope>
    <source>
        <strain evidence="12">ARSEF 373</strain>
    </source>
</reference>
<dbReference type="Gene3D" id="2.60.40.2030">
    <property type="match status" value="2"/>
</dbReference>
<dbReference type="InterPro" id="IPR013519">
    <property type="entry name" value="Int_alpha_beta-p"/>
</dbReference>